<protein>
    <submittedName>
        <fullName evidence="2">DUF362 domain-containing protein</fullName>
    </submittedName>
</protein>
<dbReference type="EMBL" id="SRSC01000001">
    <property type="protein sequence ID" value="TGU75187.1"/>
    <property type="molecule type" value="Genomic_DNA"/>
</dbReference>
<proteinExistence type="predicted"/>
<dbReference type="RefSeq" id="WP_135869491.1">
    <property type="nucleotide sequence ID" value="NZ_SRSC01000001.1"/>
</dbReference>
<reference evidence="2 3" key="1">
    <citation type="submission" date="2019-04" db="EMBL/GenBank/DDBJ databases">
        <title>Geobacter oryzae sp. nov., ferric-reducing bacteria isolated from paddy soil.</title>
        <authorList>
            <person name="Xu Z."/>
            <person name="Masuda Y."/>
            <person name="Itoh H."/>
            <person name="Senoo K."/>
        </authorList>
    </citation>
    <scope>NUCLEOTIDE SEQUENCE [LARGE SCALE GENOMIC DNA]</scope>
    <source>
        <strain evidence="2 3">Red111</strain>
    </source>
</reference>
<organism evidence="2 3">
    <name type="scientific">Geomonas terrae</name>
    <dbReference type="NCBI Taxonomy" id="2562681"/>
    <lineage>
        <taxon>Bacteria</taxon>
        <taxon>Pseudomonadati</taxon>
        <taxon>Thermodesulfobacteriota</taxon>
        <taxon>Desulfuromonadia</taxon>
        <taxon>Geobacterales</taxon>
        <taxon>Geobacteraceae</taxon>
        <taxon>Geomonas</taxon>
    </lineage>
</organism>
<gene>
    <name evidence="2" type="ORF">E4633_06995</name>
</gene>
<evidence type="ECO:0000313" key="3">
    <source>
        <dbReference type="Proteomes" id="UP000306416"/>
    </source>
</evidence>
<accession>A0A4S1CMY7</accession>
<dbReference type="InterPro" id="IPR007160">
    <property type="entry name" value="DUF362"/>
</dbReference>
<comment type="caution">
    <text evidence="2">The sequence shown here is derived from an EMBL/GenBank/DDBJ whole genome shotgun (WGS) entry which is preliminary data.</text>
</comment>
<dbReference type="Pfam" id="PF04015">
    <property type="entry name" value="DUF362"/>
    <property type="match status" value="1"/>
</dbReference>
<sequence>MHLDESIVGLASMTGKKLDYRDLDGIQELLRQVSHEVCLGNAAPDLPLAGIVKPGSSVLLKPNWVLHQNFSGKGNDCLVTHPNFVLAVLKEVFSCSPKKVVIGDAPVQGCVFDNIVTESWRKEVEKIATCPYEIVDFRRTVLKEGGLAAGQVTDARPEERFLLFDLKGDSLLEPVSKKNVAFRITCYDPDILAKRHHKGRHQYLLCKEPFESDVIINLPKVKTHKKAGLTAALKNLVGINGNKEYLPHHRVGSRVEGGDCYRQLSPLKRVAEYCLDEANRNIGTQACSRWMKGFESLIKVRSRFGDTEIEGGWYGNDTVWRMALDLNRIALYGRPDGTMSDEKQRHIYSIADGIIGGQGEGPLAPDPLELGICTLAASSAYADLVHSYLMGLDFRKIPLVREAFGDFRFPLVPRDAASCRVAARQRLYQPMEVAAEFGRRAVPARGWQGHIEL</sequence>
<name>A0A4S1CMY7_9BACT</name>
<evidence type="ECO:0000259" key="1">
    <source>
        <dbReference type="Pfam" id="PF04015"/>
    </source>
</evidence>
<dbReference type="AlphaFoldDB" id="A0A4S1CMY7"/>
<evidence type="ECO:0000313" key="2">
    <source>
        <dbReference type="EMBL" id="TGU75187.1"/>
    </source>
</evidence>
<keyword evidence="3" id="KW-1185">Reference proteome</keyword>
<dbReference type="Proteomes" id="UP000306416">
    <property type="component" value="Unassembled WGS sequence"/>
</dbReference>
<feature type="domain" description="DUF362" evidence="1">
    <location>
        <begin position="200"/>
        <end position="380"/>
    </location>
</feature>